<gene>
    <name evidence="2" type="ORF">EGYM00163_LOCUS17351</name>
</gene>
<sequence length="126" mass="13440">MSRDLGVGLEGPLLKLRSKQMFIERASNMNDSPGRTDHVESDVIGALVFQRCSEPLTVHGLPLCEGSAQKGAALADPPTRTTAPNANPLPRLRGEGLKAGGTFGRPSRVSGSQGLQKTFWCRGSRI</sequence>
<name>A0A7S4CTV0_9EUGL</name>
<dbReference type="AlphaFoldDB" id="A0A7S4CTV0"/>
<protein>
    <submittedName>
        <fullName evidence="2">Uncharacterized protein</fullName>
    </submittedName>
</protein>
<reference evidence="2" key="1">
    <citation type="submission" date="2021-01" db="EMBL/GenBank/DDBJ databases">
        <authorList>
            <person name="Corre E."/>
            <person name="Pelletier E."/>
            <person name="Niang G."/>
            <person name="Scheremetjew M."/>
            <person name="Finn R."/>
            <person name="Kale V."/>
            <person name="Holt S."/>
            <person name="Cochrane G."/>
            <person name="Meng A."/>
            <person name="Brown T."/>
            <person name="Cohen L."/>
        </authorList>
    </citation>
    <scope>NUCLEOTIDE SEQUENCE</scope>
    <source>
        <strain evidence="2">CCMP1594</strain>
    </source>
</reference>
<feature type="compositionally biased region" description="Low complexity" evidence="1">
    <location>
        <begin position="75"/>
        <end position="90"/>
    </location>
</feature>
<dbReference type="EMBL" id="HBJA01049021">
    <property type="protein sequence ID" value="CAE0806225.1"/>
    <property type="molecule type" value="Transcribed_RNA"/>
</dbReference>
<proteinExistence type="predicted"/>
<feature type="region of interest" description="Disordered" evidence="1">
    <location>
        <begin position="71"/>
        <end position="111"/>
    </location>
</feature>
<evidence type="ECO:0000313" key="2">
    <source>
        <dbReference type="EMBL" id="CAE0806225.1"/>
    </source>
</evidence>
<accession>A0A7S4CTV0</accession>
<evidence type="ECO:0000256" key="1">
    <source>
        <dbReference type="SAM" id="MobiDB-lite"/>
    </source>
</evidence>
<organism evidence="2">
    <name type="scientific">Eutreptiella gymnastica</name>
    <dbReference type="NCBI Taxonomy" id="73025"/>
    <lineage>
        <taxon>Eukaryota</taxon>
        <taxon>Discoba</taxon>
        <taxon>Euglenozoa</taxon>
        <taxon>Euglenida</taxon>
        <taxon>Spirocuta</taxon>
        <taxon>Euglenophyceae</taxon>
        <taxon>Eutreptiales</taxon>
        <taxon>Eutreptiaceae</taxon>
        <taxon>Eutreptiella</taxon>
    </lineage>
</organism>